<dbReference type="PANTHER" id="PTHR39597">
    <property type="entry name" value="UBA DOMAIN-CONTAINING PROTEIN RUP1"/>
    <property type="match status" value="1"/>
</dbReference>
<feature type="compositionally biased region" description="Pro residues" evidence="1">
    <location>
        <begin position="50"/>
        <end position="59"/>
    </location>
</feature>
<name>A0A1Q2YH77_9ASCO</name>
<keyword evidence="3" id="KW-1185">Reference proteome</keyword>
<comment type="caution">
    <text evidence="2">The sequence shown here is derived from an EMBL/GenBank/DDBJ whole genome shotgun (WGS) entry which is preliminary data.</text>
</comment>
<reference evidence="2 3" key="1">
    <citation type="submission" date="2016-08" db="EMBL/GenBank/DDBJ databases">
        <title>Whole genome shotgun sequence of Pichia membranifaciens KS47-1.</title>
        <authorList>
            <person name="Konishi M."/>
            <person name="Ishida M."/>
            <person name="Arakawa T."/>
            <person name="Kato Y."/>
            <person name="Horiuchi J."/>
        </authorList>
    </citation>
    <scope>NUCLEOTIDE SEQUENCE [LARGE SCALE GENOMIC DNA]</scope>
    <source>
        <strain evidence="2 3">KS47-1</strain>
    </source>
</reference>
<feature type="compositionally biased region" description="Low complexity" evidence="1">
    <location>
        <begin position="623"/>
        <end position="633"/>
    </location>
</feature>
<protein>
    <submittedName>
        <fullName evidence="2">Uncharacterized protein</fullName>
    </submittedName>
</protein>
<dbReference type="GO" id="GO:0005829">
    <property type="term" value="C:cytosol"/>
    <property type="evidence" value="ECO:0007669"/>
    <property type="project" value="TreeGrafter"/>
</dbReference>
<dbReference type="PANTHER" id="PTHR39597:SF1">
    <property type="entry name" value="UBA DOMAIN-CONTAINING PROTEIN RUP1"/>
    <property type="match status" value="1"/>
</dbReference>
<dbReference type="OrthoDB" id="4489171at2759"/>
<dbReference type="InterPro" id="IPR055335">
    <property type="entry name" value="Ucp6/RUP1"/>
</dbReference>
<dbReference type="EMBL" id="BDGI01000090">
    <property type="protein sequence ID" value="GAV28899.1"/>
    <property type="molecule type" value="Genomic_DNA"/>
</dbReference>
<gene>
    <name evidence="2" type="ORF">PMKS-002377</name>
</gene>
<evidence type="ECO:0000256" key="1">
    <source>
        <dbReference type="SAM" id="MobiDB-lite"/>
    </source>
</evidence>
<dbReference type="GO" id="GO:0005634">
    <property type="term" value="C:nucleus"/>
    <property type="evidence" value="ECO:0007669"/>
    <property type="project" value="TreeGrafter"/>
</dbReference>
<evidence type="ECO:0000313" key="2">
    <source>
        <dbReference type="EMBL" id="GAV28899.1"/>
    </source>
</evidence>
<accession>A0A1Q2YH77</accession>
<sequence length="657" mass="74970">MSLEQNTAENEMASDEDISMTSNSDDKSSANLADLHEFTNVAHPAHSTKVPPPPPPPPRHLTQPLSPNYAPPSYASLNDDFKEFPNNLMARPKTNIFLDTEIREKLSSSLNQYNTDIAPTDDAEKIPTDGYMSNKVDFYTDICKMVRKQDDFGVLLPLRPDLFESYLASFLMVLSQIPRFSNLILKHEFLLLGYKPNWWNREKCSENPLLLQEVQRLIAFLNGNSKRSFASLFNLINCANKLVSEEIESVSDFQNFIMSNILTSVSSIDPSSRKPLEDMFKVVGGYNTDESSGEDEYYNIPITNDDICSDLYQTIHRQFFQEDNDSFSDHIFLHTLPDVLTIVFEPGMNNLAGGFKVEEKFYPQIYSFEHRDILLKVDDELQSIKLRQRDLNQETFQLRAFNGKSVHRLLAESSKHLKSESGKFGEEETELEEQGLESEKGNLNFCSEKDKYAAASQSIEMILSHVGDLLKRSTEEIKMLNERTAILQASKYNIDKLLDSKAKATFEPWILTGVILNPVQFYYREKKSSEWLGINVSFETCKSYSTSKLSFDDIRSLTKKYTEYDFGEGMVLVYVRESIFYTGEFSPLNHTLQSFIDKDNRKLKEQIDILRKNDFSDLYEAKSSVSSSDSSVSTASQNAEEKEIGDSVPNADPFVDQ</sequence>
<dbReference type="GO" id="GO:0016579">
    <property type="term" value="P:protein deubiquitination"/>
    <property type="evidence" value="ECO:0007669"/>
    <property type="project" value="TreeGrafter"/>
</dbReference>
<feature type="region of interest" description="Disordered" evidence="1">
    <location>
        <begin position="1"/>
        <end position="71"/>
    </location>
</feature>
<proteinExistence type="predicted"/>
<evidence type="ECO:0000313" key="3">
    <source>
        <dbReference type="Proteomes" id="UP000186136"/>
    </source>
</evidence>
<dbReference type="AlphaFoldDB" id="A0A1Q2YH77"/>
<organism evidence="2 3">
    <name type="scientific">Pichia membranifaciens</name>
    <dbReference type="NCBI Taxonomy" id="4926"/>
    <lineage>
        <taxon>Eukaryota</taxon>
        <taxon>Fungi</taxon>
        <taxon>Dikarya</taxon>
        <taxon>Ascomycota</taxon>
        <taxon>Saccharomycotina</taxon>
        <taxon>Pichiomycetes</taxon>
        <taxon>Pichiales</taxon>
        <taxon>Pichiaceae</taxon>
        <taxon>Pichia</taxon>
    </lineage>
</organism>
<feature type="region of interest" description="Disordered" evidence="1">
    <location>
        <begin position="622"/>
        <end position="657"/>
    </location>
</feature>
<dbReference type="Proteomes" id="UP000186136">
    <property type="component" value="Unassembled WGS sequence"/>
</dbReference>